<name>A0ABS8QCV8_9BURK</name>
<dbReference type="InterPro" id="IPR002364">
    <property type="entry name" value="Quin_OxRdtase/zeta-crystal_CS"/>
</dbReference>
<dbReference type="PANTHER" id="PTHR11695:SF648">
    <property type="entry name" value="ZINC-BINDING OXIDOREDUCTASE"/>
    <property type="match status" value="1"/>
</dbReference>
<dbReference type="PANTHER" id="PTHR11695">
    <property type="entry name" value="ALCOHOL DEHYDROGENASE RELATED"/>
    <property type="match status" value="1"/>
</dbReference>
<dbReference type="Gene3D" id="3.40.50.720">
    <property type="entry name" value="NAD(P)-binding Rossmann-like Domain"/>
    <property type="match status" value="1"/>
</dbReference>
<dbReference type="Gene3D" id="3.90.180.10">
    <property type="entry name" value="Medium-chain alcohol dehydrogenases, catalytic domain"/>
    <property type="match status" value="1"/>
</dbReference>
<dbReference type="InterPro" id="IPR011032">
    <property type="entry name" value="GroES-like_sf"/>
</dbReference>
<dbReference type="PROSITE" id="PS01162">
    <property type="entry name" value="QOR_ZETA_CRYSTAL"/>
    <property type="match status" value="1"/>
</dbReference>
<keyword evidence="3" id="KW-1185">Reference proteome</keyword>
<accession>A0ABS8QCV8</accession>
<sequence>MQAAMIRQFGADAAVQVASLPSLSPVANEVLVRIEAAGVNPLDIKMIRGHMQTVFPARLPYVPGTDFAGVVEAAGPQAHGVKAGDRVAGRRNPGDGGAFARYLLSPAEALVVIPDAMSFEQAAALPTGFGTAHQALFDAGRLQRGQRVLVHAGAGGVGSFAIQLAKRAGAHVTATASSRNLGLLRELGADDAIDYANDDFTRLPPFDLVLDTIGGDTAARSWSVLREGGTMATLVDFAITSRDGRHGAFVFFSQAETALREAVELFDKGELTIPIDSLFPLEQAATALDKVASGHACGKVVIRTAR</sequence>
<dbReference type="Pfam" id="PF08240">
    <property type="entry name" value="ADH_N"/>
    <property type="match status" value="1"/>
</dbReference>
<protein>
    <submittedName>
        <fullName evidence="2">NADP-dependent oxidoreductase</fullName>
    </submittedName>
</protein>
<organism evidence="2 3">
    <name type="scientific">Massilia phyllostachyos</name>
    <dbReference type="NCBI Taxonomy" id="2898585"/>
    <lineage>
        <taxon>Bacteria</taxon>
        <taxon>Pseudomonadati</taxon>
        <taxon>Pseudomonadota</taxon>
        <taxon>Betaproteobacteria</taxon>
        <taxon>Burkholderiales</taxon>
        <taxon>Oxalobacteraceae</taxon>
        <taxon>Telluria group</taxon>
        <taxon>Massilia</taxon>
    </lineage>
</organism>
<evidence type="ECO:0000313" key="3">
    <source>
        <dbReference type="Proteomes" id="UP001179361"/>
    </source>
</evidence>
<dbReference type="SUPFAM" id="SSF50129">
    <property type="entry name" value="GroES-like"/>
    <property type="match status" value="1"/>
</dbReference>
<evidence type="ECO:0000313" key="2">
    <source>
        <dbReference type="EMBL" id="MCD2518857.1"/>
    </source>
</evidence>
<dbReference type="Proteomes" id="UP001179361">
    <property type="component" value="Unassembled WGS sequence"/>
</dbReference>
<dbReference type="Pfam" id="PF13602">
    <property type="entry name" value="ADH_zinc_N_2"/>
    <property type="match status" value="1"/>
</dbReference>
<dbReference type="RefSeq" id="WP_231060131.1">
    <property type="nucleotide sequence ID" value="NZ_JAJNOC010000009.1"/>
</dbReference>
<comment type="caution">
    <text evidence="2">The sequence shown here is derived from an EMBL/GenBank/DDBJ whole genome shotgun (WGS) entry which is preliminary data.</text>
</comment>
<evidence type="ECO:0000259" key="1">
    <source>
        <dbReference type="SMART" id="SM00829"/>
    </source>
</evidence>
<dbReference type="InterPro" id="IPR020843">
    <property type="entry name" value="ER"/>
</dbReference>
<dbReference type="CDD" id="cd05289">
    <property type="entry name" value="MDR_like_2"/>
    <property type="match status" value="1"/>
</dbReference>
<dbReference type="EMBL" id="JAJNOC010000009">
    <property type="protein sequence ID" value="MCD2518857.1"/>
    <property type="molecule type" value="Genomic_DNA"/>
</dbReference>
<gene>
    <name evidence="2" type="ORF">LQ564_21385</name>
</gene>
<reference evidence="2" key="1">
    <citation type="submission" date="2021-11" db="EMBL/GenBank/DDBJ databases">
        <title>The complete genome of Massilia sp sp. G4R7.</title>
        <authorList>
            <person name="Liu L."/>
            <person name="Yue J."/>
            <person name="Yuan J."/>
            <person name="Yang F."/>
            <person name="Li L."/>
        </authorList>
    </citation>
    <scope>NUCLEOTIDE SEQUENCE</scope>
    <source>
        <strain evidence="2">G4R7</strain>
    </source>
</reference>
<dbReference type="InterPro" id="IPR050700">
    <property type="entry name" value="YIM1/Zinc_Alcohol_DH_Fams"/>
</dbReference>
<dbReference type="InterPro" id="IPR013154">
    <property type="entry name" value="ADH-like_N"/>
</dbReference>
<dbReference type="InterPro" id="IPR036291">
    <property type="entry name" value="NAD(P)-bd_dom_sf"/>
</dbReference>
<proteinExistence type="predicted"/>
<dbReference type="SUPFAM" id="SSF51735">
    <property type="entry name" value="NAD(P)-binding Rossmann-fold domains"/>
    <property type="match status" value="1"/>
</dbReference>
<feature type="domain" description="Enoyl reductase (ER)" evidence="1">
    <location>
        <begin position="10"/>
        <end position="302"/>
    </location>
</feature>
<dbReference type="SMART" id="SM00829">
    <property type="entry name" value="PKS_ER"/>
    <property type="match status" value="1"/>
</dbReference>